<comment type="caution">
    <text evidence="1">The sequence shown here is derived from an EMBL/GenBank/DDBJ whole genome shotgun (WGS) entry which is preliminary data.</text>
</comment>
<keyword evidence="2" id="KW-1185">Reference proteome</keyword>
<evidence type="ECO:0000313" key="2">
    <source>
        <dbReference type="Proteomes" id="UP000789572"/>
    </source>
</evidence>
<proteinExistence type="predicted"/>
<protein>
    <submittedName>
        <fullName evidence="1">938_t:CDS:1</fullName>
    </submittedName>
</protein>
<dbReference type="InterPro" id="IPR011009">
    <property type="entry name" value="Kinase-like_dom_sf"/>
</dbReference>
<accession>A0A9N9ATB4</accession>
<feature type="non-terminal residue" evidence="1">
    <location>
        <position position="272"/>
    </location>
</feature>
<dbReference type="Gene3D" id="1.10.510.10">
    <property type="entry name" value="Transferase(Phosphotransferase) domain 1"/>
    <property type="match status" value="1"/>
</dbReference>
<dbReference type="EMBL" id="CAJVPJ010000593">
    <property type="protein sequence ID" value="CAG8540899.1"/>
    <property type="molecule type" value="Genomic_DNA"/>
</dbReference>
<dbReference type="AlphaFoldDB" id="A0A9N9ATB4"/>
<reference evidence="1" key="1">
    <citation type="submission" date="2021-06" db="EMBL/GenBank/DDBJ databases">
        <authorList>
            <person name="Kallberg Y."/>
            <person name="Tangrot J."/>
            <person name="Rosling A."/>
        </authorList>
    </citation>
    <scope>NUCLEOTIDE SEQUENCE</scope>
    <source>
        <strain evidence="1">IA702</strain>
    </source>
</reference>
<evidence type="ECO:0000313" key="1">
    <source>
        <dbReference type="EMBL" id="CAG8540899.1"/>
    </source>
</evidence>
<sequence length="272" mass="31788">PKEDLENCINLGGLMELLFTGIPKEIANHKLFSVNFGEFIAPCQGISQDPKTKEYIMVVPYMEGGRLNSIHKRGLIHKDFHPGNLLIGIQEHQDAPEAEIYSISDLGLYNAPEQRPTANELERILHEWVYDVKNQRETEFYQQYKEAQTLRYYKLLSVIYKKHIGRETKIENEVEAEQIGYELLLNFERSYLSTFDHNSYSIRMIKERTRLINTKQITQQLEKLKNDEEYHTKSLEELTLSLDSLNLDELTIQEDLQEQSSTQAQIQIPPKK</sequence>
<dbReference type="OrthoDB" id="2428806at2759"/>
<dbReference type="Proteomes" id="UP000789572">
    <property type="component" value="Unassembled WGS sequence"/>
</dbReference>
<organism evidence="1 2">
    <name type="scientific">Paraglomus occultum</name>
    <dbReference type="NCBI Taxonomy" id="144539"/>
    <lineage>
        <taxon>Eukaryota</taxon>
        <taxon>Fungi</taxon>
        <taxon>Fungi incertae sedis</taxon>
        <taxon>Mucoromycota</taxon>
        <taxon>Glomeromycotina</taxon>
        <taxon>Glomeromycetes</taxon>
        <taxon>Paraglomerales</taxon>
        <taxon>Paraglomeraceae</taxon>
        <taxon>Paraglomus</taxon>
    </lineage>
</organism>
<gene>
    <name evidence="1" type="ORF">POCULU_LOCUS4530</name>
</gene>
<name>A0A9N9ATB4_9GLOM</name>
<dbReference type="SUPFAM" id="SSF56112">
    <property type="entry name" value="Protein kinase-like (PK-like)"/>
    <property type="match status" value="1"/>
</dbReference>